<accession>A0A0F7ZVV4</accession>
<dbReference type="EMBL" id="KQ030508">
    <property type="protein sequence ID" value="KJZ77268.1"/>
    <property type="molecule type" value="Genomic_DNA"/>
</dbReference>
<reference evidence="1 2" key="1">
    <citation type="journal article" date="2014" name="Genome Biol. Evol.">
        <title>Comparative genomics and transcriptomics analyses reveal divergent lifestyle features of nematode endoparasitic fungus Hirsutella minnesotensis.</title>
        <authorList>
            <person name="Lai Y."/>
            <person name="Liu K."/>
            <person name="Zhang X."/>
            <person name="Zhang X."/>
            <person name="Li K."/>
            <person name="Wang N."/>
            <person name="Shu C."/>
            <person name="Wu Y."/>
            <person name="Wang C."/>
            <person name="Bushley K.E."/>
            <person name="Xiang M."/>
            <person name="Liu X."/>
        </authorList>
    </citation>
    <scope>NUCLEOTIDE SEQUENCE [LARGE SCALE GENOMIC DNA]</scope>
    <source>
        <strain evidence="1 2">3608</strain>
    </source>
</reference>
<keyword evidence="2" id="KW-1185">Reference proteome</keyword>
<organism evidence="1 2">
    <name type="scientific">Hirsutella minnesotensis 3608</name>
    <dbReference type="NCBI Taxonomy" id="1043627"/>
    <lineage>
        <taxon>Eukaryota</taxon>
        <taxon>Fungi</taxon>
        <taxon>Dikarya</taxon>
        <taxon>Ascomycota</taxon>
        <taxon>Pezizomycotina</taxon>
        <taxon>Sordariomycetes</taxon>
        <taxon>Hypocreomycetidae</taxon>
        <taxon>Hypocreales</taxon>
        <taxon>Ophiocordycipitaceae</taxon>
        <taxon>Hirsutella</taxon>
    </lineage>
</organism>
<proteinExistence type="predicted"/>
<sequence length="90" mass="9826">MEVARRRLLARVLVRSEDAPEVDAGMQRGKRFFTAKGQPPEGMLPIGGCDGGLSIKLYAQGRDSGACHMSPDAHGLRLWLRLWGHTGVGR</sequence>
<evidence type="ECO:0000313" key="1">
    <source>
        <dbReference type="EMBL" id="KJZ77268.1"/>
    </source>
</evidence>
<dbReference type="AlphaFoldDB" id="A0A0F7ZVV4"/>
<dbReference type="Proteomes" id="UP000054481">
    <property type="component" value="Unassembled WGS sequence"/>
</dbReference>
<name>A0A0F7ZVV4_9HYPO</name>
<protein>
    <submittedName>
        <fullName evidence="1">Uncharacterized protein</fullName>
    </submittedName>
</protein>
<evidence type="ECO:0000313" key="2">
    <source>
        <dbReference type="Proteomes" id="UP000054481"/>
    </source>
</evidence>
<gene>
    <name evidence="1" type="ORF">HIM_03589</name>
</gene>